<evidence type="ECO:0000256" key="1">
    <source>
        <dbReference type="ARBA" id="ARBA00004434"/>
    </source>
</evidence>
<dbReference type="OrthoDB" id="436405at2759"/>
<dbReference type="Pfam" id="PF08294">
    <property type="entry name" value="TIM21"/>
    <property type="match status" value="1"/>
</dbReference>
<evidence type="ECO:0000256" key="4">
    <source>
        <dbReference type="ARBA" id="ARBA00022692"/>
    </source>
</evidence>
<gene>
    <name evidence="12" type="ORF">EJ05DRAFT_471951</name>
</gene>
<evidence type="ECO:0000256" key="6">
    <source>
        <dbReference type="ARBA" id="ARBA00022946"/>
    </source>
</evidence>
<keyword evidence="11" id="KW-0653">Protein transport</keyword>
<evidence type="ECO:0000256" key="7">
    <source>
        <dbReference type="ARBA" id="ARBA00022989"/>
    </source>
</evidence>
<dbReference type="GO" id="GO:0005744">
    <property type="term" value="C:TIM23 mitochondrial import inner membrane translocase complex"/>
    <property type="evidence" value="ECO:0007669"/>
    <property type="project" value="UniProtKB-UniRule"/>
</dbReference>
<sequence>MLSTSRLILRNKSLLRPSSTLIRAAQPTLRSYATSTRKAVTIVNDDGRINWGDLSTREKAARTTQQTFNLAVVVVGVLMTGAVATFLFLDVFSPHSYTTYFNYAVSKLRAHADVTSLLGPASSLTFYGEPQSNKWTRNRPIAHRLETDKFGVEHMYMDFNAEGEKGIGRVHAHLVRRGGKGDFEWRFLWVDVRGGERIYLEREEQKGGGKGSGRIFGVRWW</sequence>
<evidence type="ECO:0000256" key="2">
    <source>
        <dbReference type="ARBA" id="ARBA00010867"/>
    </source>
</evidence>
<dbReference type="RefSeq" id="XP_033605451.1">
    <property type="nucleotide sequence ID" value="XM_033743077.1"/>
</dbReference>
<keyword evidence="8 11" id="KW-0496">Mitochondrion</keyword>
<keyword evidence="11" id="KW-0811">Translocation</keyword>
<dbReference type="PANTHER" id="PTHR13032">
    <property type="entry name" value="MITOCHONDRIAL IMPORT INNER MEMBRANE TRANSLOCASE SUBUNIT TIM21"/>
    <property type="match status" value="1"/>
</dbReference>
<accession>A0A6A6WLA8</accession>
<dbReference type="Gene3D" id="3.10.450.320">
    <property type="entry name" value="Mitochondrial import inner membrane translocase subunit Tim21"/>
    <property type="match status" value="1"/>
</dbReference>
<keyword evidence="11" id="KW-0813">Transport</keyword>
<comment type="subunit">
    <text evidence="11">Component of the TIM23 complex.</text>
</comment>
<keyword evidence="4 11" id="KW-0812">Transmembrane</keyword>
<organism evidence="12 13">
    <name type="scientific">Pseudovirgaria hyperparasitica</name>
    <dbReference type="NCBI Taxonomy" id="470096"/>
    <lineage>
        <taxon>Eukaryota</taxon>
        <taxon>Fungi</taxon>
        <taxon>Dikarya</taxon>
        <taxon>Ascomycota</taxon>
        <taxon>Pezizomycotina</taxon>
        <taxon>Dothideomycetes</taxon>
        <taxon>Dothideomycetes incertae sedis</taxon>
        <taxon>Acrospermales</taxon>
        <taxon>Acrospermaceae</taxon>
        <taxon>Pseudovirgaria</taxon>
    </lineage>
</organism>
<evidence type="ECO:0000256" key="11">
    <source>
        <dbReference type="RuleBase" id="RU367142"/>
    </source>
</evidence>
<feature type="transmembrane region" description="Helical" evidence="11">
    <location>
        <begin position="67"/>
        <end position="89"/>
    </location>
</feature>
<evidence type="ECO:0000256" key="5">
    <source>
        <dbReference type="ARBA" id="ARBA00022792"/>
    </source>
</evidence>
<keyword evidence="9 11" id="KW-0472">Membrane</keyword>
<name>A0A6A6WLA8_9PEZI</name>
<dbReference type="GO" id="GO:0030150">
    <property type="term" value="P:protein import into mitochondrial matrix"/>
    <property type="evidence" value="ECO:0007669"/>
    <property type="project" value="UniProtKB-UniRule"/>
</dbReference>
<comment type="subcellular location">
    <subcellularLocation>
        <location evidence="1 11">Mitochondrion inner membrane</location>
        <topology evidence="1 11">Single-pass membrane protein</topology>
    </subcellularLocation>
</comment>
<evidence type="ECO:0000256" key="8">
    <source>
        <dbReference type="ARBA" id="ARBA00023128"/>
    </source>
</evidence>
<dbReference type="PANTHER" id="PTHR13032:SF6">
    <property type="entry name" value="MITOCHONDRIAL IMPORT INNER MEMBRANE TRANSLOCASE SUBUNIT TIM21"/>
    <property type="match status" value="1"/>
</dbReference>
<keyword evidence="6" id="KW-0809">Transit peptide</keyword>
<comment type="function">
    <text evidence="10">Essential component of the TIM23 complex, a complex that mediates the translocation of transit peptide-containing proteins across the mitochondrial inner membrane. Required to keep the TOM and the TIM23 complexes in close contact. At some point, it is released from the TOM23 complex to allow protein translocation into the mitochondrial matrix.</text>
</comment>
<comment type="similarity">
    <text evidence="2 11">Belongs to the TIM21 family.</text>
</comment>
<evidence type="ECO:0000256" key="3">
    <source>
        <dbReference type="ARBA" id="ARBA00020726"/>
    </source>
</evidence>
<evidence type="ECO:0000313" key="13">
    <source>
        <dbReference type="Proteomes" id="UP000799437"/>
    </source>
</evidence>
<evidence type="ECO:0000313" key="12">
    <source>
        <dbReference type="EMBL" id="KAF2763000.1"/>
    </source>
</evidence>
<dbReference type="Proteomes" id="UP000799437">
    <property type="component" value="Unassembled WGS sequence"/>
</dbReference>
<protein>
    <recommendedName>
        <fullName evidence="3 11">Mitochondrial import inner membrane translocase subunit Tim21</fullName>
    </recommendedName>
</protein>
<dbReference type="EMBL" id="ML996565">
    <property type="protein sequence ID" value="KAF2763000.1"/>
    <property type="molecule type" value="Genomic_DNA"/>
</dbReference>
<dbReference type="FunFam" id="3.10.450.320:FF:000002">
    <property type="entry name" value="Mitochondrial import inner membrane translocase subunit tim21"/>
    <property type="match status" value="1"/>
</dbReference>
<evidence type="ECO:0000256" key="10">
    <source>
        <dbReference type="ARBA" id="ARBA00060204"/>
    </source>
</evidence>
<keyword evidence="13" id="KW-1185">Reference proteome</keyword>
<keyword evidence="5 11" id="KW-0999">Mitochondrion inner membrane</keyword>
<dbReference type="InterPro" id="IPR013261">
    <property type="entry name" value="Tim21"/>
</dbReference>
<dbReference type="InterPro" id="IPR038552">
    <property type="entry name" value="Tim21_IMS_sf"/>
</dbReference>
<proteinExistence type="inferred from homology"/>
<keyword evidence="7 11" id="KW-1133">Transmembrane helix</keyword>
<dbReference type="GeneID" id="54484131"/>
<dbReference type="AlphaFoldDB" id="A0A6A6WLA8"/>
<reference evidence="12" key="1">
    <citation type="journal article" date="2020" name="Stud. Mycol.">
        <title>101 Dothideomycetes genomes: a test case for predicting lifestyles and emergence of pathogens.</title>
        <authorList>
            <person name="Haridas S."/>
            <person name="Albert R."/>
            <person name="Binder M."/>
            <person name="Bloem J."/>
            <person name="Labutti K."/>
            <person name="Salamov A."/>
            <person name="Andreopoulos B."/>
            <person name="Baker S."/>
            <person name="Barry K."/>
            <person name="Bills G."/>
            <person name="Bluhm B."/>
            <person name="Cannon C."/>
            <person name="Castanera R."/>
            <person name="Culley D."/>
            <person name="Daum C."/>
            <person name="Ezra D."/>
            <person name="Gonzalez J."/>
            <person name="Henrissat B."/>
            <person name="Kuo A."/>
            <person name="Liang C."/>
            <person name="Lipzen A."/>
            <person name="Lutzoni F."/>
            <person name="Magnuson J."/>
            <person name="Mondo S."/>
            <person name="Nolan M."/>
            <person name="Ohm R."/>
            <person name="Pangilinan J."/>
            <person name="Park H.-J."/>
            <person name="Ramirez L."/>
            <person name="Alfaro M."/>
            <person name="Sun H."/>
            <person name="Tritt A."/>
            <person name="Yoshinaga Y."/>
            <person name="Zwiers L.-H."/>
            <person name="Turgeon B."/>
            <person name="Goodwin S."/>
            <person name="Spatafora J."/>
            <person name="Crous P."/>
            <person name="Grigoriev I."/>
        </authorList>
    </citation>
    <scope>NUCLEOTIDE SEQUENCE</scope>
    <source>
        <strain evidence="12">CBS 121739</strain>
    </source>
</reference>
<evidence type="ECO:0000256" key="9">
    <source>
        <dbReference type="ARBA" id="ARBA00023136"/>
    </source>
</evidence>